<reference evidence="2" key="2">
    <citation type="submission" date="2023-05" db="EMBL/GenBank/DDBJ databases">
        <authorList>
            <person name="Fouks B."/>
        </authorList>
    </citation>
    <scope>NUCLEOTIDE SEQUENCE</scope>
    <source>
        <strain evidence="2">Stay&amp;Tobe</strain>
        <tissue evidence="2">Testes</tissue>
    </source>
</reference>
<feature type="compositionally biased region" description="Polar residues" evidence="1">
    <location>
        <begin position="92"/>
        <end position="104"/>
    </location>
</feature>
<reference evidence="2" key="1">
    <citation type="journal article" date="2023" name="IScience">
        <title>Live-bearing cockroach genome reveals convergent evolutionary mechanisms linked to viviparity in insects and beyond.</title>
        <authorList>
            <person name="Fouks B."/>
            <person name="Harrison M.C."/>
            <person name="Mikhailova A.A."/>
            <person name="Marchal E."/>
            <person name="English S."/>
            <person name="Carruthers M."/>
            <person name="Jennings E.C."/>
            <person name="Chiamaka E.L."/>
            <person name="Frigard R.A."/>
            <person name="Pippel M."/>
            <person name="Attardo G.M."/>
            <person name="Benoit J.B."/>
            <person name="Bornberg-Bauer E."/>
            <person name="Tobe S.S."/>
        </authorList>
    </citation>
    <scope>NUCLEOTIDE SEQUENCE</scope>
    <source>
        <strain evidence="2">Stay&amp;Tobe</strain>
    </source>
</reference>
<gene>
    <name evidence="2" type="ORF">L9F63_025003</name>
</gene>
<protein>
    <submittedName>
        <fullName evidence="2">Uncharacterized protein</fullName>
    </submittedName>
</protein>
<evidence type="ECO:0000313" key="2">
    <source>
        <dbReference type="EMBL" id="KAJ9578135.1"/>
    </source>
</evidence>
<proteinExistence type="predicted"/>
<dbReference type="Proteomes" id="UP001233999">
    <property type="component" value="Unassembled WGS sequence"/>
</dbReference>
<dbReference type="EMBL" id="JASPKZ010008960">
    <property type="protein sequence ID" value="KAJ9578135.1"/>
    <property type="molecule type" value="Genomic_DNA"/>
</dbReference>
<evidence type="ECO:0000256" key="1">
    <source>
        <dbReference type="SAM" id="MobiDB-lite"/>
    </source>
</evidence>
<sequence length="112" mass="12458">EKEDDTTYGKISDSFIERRTELTEKRQTEKRRINVTPGKSISATDLQSSLGVNKPAAPESSSKRMRKSSRQKTQQPETSDESDAESVVYAESNDSWNETDSASGANVIPAFR</sequence>
<accession>A0AAD7ZCG2</accession>
<feature type="compositionally biased region" description="Basic and acidic residues" evidence="1">
    <location>
        <begin position="19"/>
        <end position="32"/>
    </location>
</feature>
<feature type="non-terminal residue" evidence="2">
    <location>
        <position position="1"/>
    </location>
</feature>
<dbReference type="AlphaFoldDB" id="A0AAD7ZCG2"/>
<feature type="region of interest" description="Disordered" evidence="1">
    <location>
        <begin position="19"/>
        <end position="112"/>
    </location>
</feature>
<comment type="caution">
    <text evidence="2">The sequence shown here is derived from an EMBL/GenBank/DDBJ whole genome shotgun (WGS) entry which is preliminary data.</text>
</comment>
<organism evidence="2 3">
    <name type="scientific">Diploptera punctata</name>
    <name type="common">Pacific beetle cockroach</name>
    <dbReference type="NCBI Taxonomy" id="6984"/>
    <lineage>
        <taxon>Eukaryota</taxon>
        <taxon>Metazoa</taxon>
        <taxon>Ecdysozoa</taxon>
        <taxon>Arthropoda</taxon>
        <taxon>Hexapoda</taxon>
        <taxon>Insecta</taxon>
        <taxon>Pterygota</taxon>
        <taxon>Neoptera</taxon>
        <taxon>Polyneoptera</taxon>
        <taxon>Dictyoptera</taxon>
        <taxon>Blattodea</taxon>
        <taxon>Blaberoidea</taxon>
        <taxon>Blaberidae</taxon>
        <taxon>Diplopterinae</taxon>
        <taxon>Diploptera</taxon>
    </lineage>
</organism>
<feature type="compositionally biased region" description="Polar residues" evidence="1">
    <location>
        <begin position="37"/>
        <end position="51"/>
    </location>
</feature>
<keyword evidence="3" id="KW-1185">Reference proteome</keyword>
<name>A0AAD7ZCG2_DIPPU</name>
<evidence type="ECO:0000313" key="3">
    <source>
        <dbReference type="Proteomes" id="UP001233999"/>
    </source>
</evidence>